<name>A0A7V3ZHV3_DICTH</name>
<evidence type="ECO:0000256" key="2">
    <source>
        <dbReference type="ARBA" id="ARBA00022692"/>
    </source>
</evidence>
<dbReference type="GO" id="GO:0008270">
    <property type="term" value="F:zinc ion binding"/>
    <property type="evidence" value="ECO:0007669"/>
    <property type="project" value="UniProtKB-KW"/>
</dbReference>
<dbReference type="SUPFAM" id="SSF48452">
    <property type="entry name" value="TPR-like"/>
    <property type="match status" value="1"/>
</dbReference>
<keyword evidence="2 7" id="KW-0812">Transmembrane</keyword>
<dbReference type="GO" id="GO:0016020">
    <property type="term" value="C:membrane"/>
    <property type="evidence" value="ECO:0007669"/>
    <property type="project" value="UniProtKB-SubCell"/>
</dbReference>
<organism evidence="9">
    <name type="scientific">Dictyoglomus thermophilum</name>
    <dbReference type="NCBI Taxonomy" id="14"/>
    <lineage>
        <taxon>Bacteria</taxon>
        <taxon>Pseudomonadati</taxon>
        <taxon>Dictyoglomota</taxon>
        <taxon>Dictyoglomia</taxon>
        <taxon>Dictyoglomales</taxon>
        <taxon>Dictyoglomaceae</taxon>
        <taxon>Dictyoglomus</taxon>
    </lineage>
</organism>
<feature type="domain" description="Yip1" evidence="8">
    <location>
        <begin position="493"/>
        <end position="660"/>
    </location>
</feature>
<feature type="transmembrane region" description="Helical" evidence="7">
    <location>
        <begin position="445"/>
        <end position="463"/>
    </location>
</feature>
<evidence type="ECO:0000256" key="6">
    <source>
        <dbReference type="PROSITE-ProRule" id="PRU00504"/>
    </source>
</evidence>
<proteinExistence type="predicted"/>
<dbReference type="InterPro" id="IPR011042">
    <property type="entry name" value="6-blade_b-propeller_TolB-like"/>
</dbReference>
<evidence type="ECO:0000256" key="4">
    <source>
        <dbReference type="ARBA" id="ARBA00022989"/>
    </source>
</evidence>
<feature type="transmembrane region" description="Helical" evidence="7">
    <location>
        <begin position="581"/>
        <end position="599"/>
    </location>
</feature>
<keyword evidence="3" id="KW-0677">Repeat</keyword>
<gene>
    <name evidence="9" type="ORF">ENU78_02410</name>
</gene>
<feature type="repeat" description="NHL" evidence="6">
    <location>
        <begin position="61"/>
        <end position="92"/>
    </location>
</feature>
<dbReference type="PANTHER" id="PTHR24104:SF25">
    <property type="entry name" value="PROTEIN LIN-41"/>
    <property type="match status" value="1"/>
</dbReference>
<dbReference type="Gene3D" id="2.120.10.30">
    <property type="entry name" value="TolB, C-terminal domain"/>
    <property type="match status" value="2"/>
</dbReference>
<feature type="transmembrane region" description="Helical" evidence="7">
    <location>
        <begin position="611"/>
        <end position="632"/>
    </location>
</feature>
<dbReference type="CDD" id="cd05819">
    <property type="entry name" value="NHL"/>
    <property type="match status" value="1"/>
</dbReference>
<feature type="transmembrane region" description="Helical" evidence="7">
    <location>
        <begin position="644"/>
        <end position="669"/>
    </location>
</feature>
<dbReference type="InterPro" id="IPR001258">
    <property type="entry name" value="NHL_repeat"/>
</dbReference>
<keyword evidence="5 7" id="KW-0472">Membrane</keyword>
<evidence type="ECO:0000256" key="3">
    <source>
        <dbReference type="ARBA" id="ARBA00022737"/>
    </source>
</evidence>
<comment type="subcellular location">
    <subcellularLocation>
        <location evidence="1">Membrane</location>
        <topology evidence="1">Multi-pass membrane protein</topology>
    </subcellularLocation>
</comment>
<dbReference type="AlphaFoldDB" id="A0A7V3ZHV3"/>
<dbReference type="InterPro" id="IPR011990">
    <property type="entry name" value="TPR-like_helical_dom_sf"/>
</dbReference>
<feature type="repeat" description="NHL" evidence="6">
    <location>
        <begin position="106"/>
        <end position="141"/>
    </location>
</feature>
<reference evidence="9" key="1">
    <citation type="journal article" date="2020" name="mSystems">
        <title>Genome- and Community-Level Interaction Insights into Carbon Utilization and Element Cycling Functions of Hydrothermarchaeota in Hydrothermal Sediment.</title>
        <authorList>
            <person name="Zhou Z."/>
            <person name="Liu Y."/>
            <person name="Xu W."/>
            <person name="Pan J."/>
            <person name="Luo Z.H."/>
            <person name="Li M."/>
        </authorList>
    </citation>
    <scope>NUCLEOTIDE SEQUENCE [LARGE SCALE GENOMIC DNA]</scope>
    <source>
        <strain evidence="9">SpSt-70</strain>
    </source>
</reference>
<evidence type="ECO:0000256" key="1">
    <source>
        <dbReference type="ARBA" id="ARBA00004141"/>
    </source>
</evidence>
<dbReference type="PANTHER" id="PTHR24104">
    <property type="entry name" value="E3 UBIQUITIN-PROTEIN LIGASE NHLRC1-RELATED"/>
    <property type="match status" value="1"/>
</dbReference>
<feature type="transmembrane region" description="Helical" evidence="7">
    <location>
        <begin position="547"/>
        <end position="569"/>
    </location>
</feature>
<keyword evidence="4 7" id="KW-1133">Transmembrane helix</keyword>
<evidence type="ECO:0000256" key="5">
    <source>
        <dbReference type="ARBA" id="ARBA00023136"/>
    </source>
</evidence>
<feature type="transmembrane region" description="Helical" evidence="7">
    <location>
        <begin position="6"/>
        <end position="27"/>
    </location>
</feature>
<sequence length="688" mass="79988">MRRVRIIAKLLFILFLINIAFAGIPYYTYIYNERRRPVPSLPGFEPELIISGETINPNLSFSAPEDLFIDKSNGDIYVADTGNNRIVVIGKDYKLKEIIDGFINNGKKDLFKAPTGLFITRDGRLYIADSKNSRIVVLNKDRSLYMIIGKPVGDVIKVNFEYIPKKVAVDNLGRVYVVAENVVEGLIQFSPKGNFERFFGSNRVEVNPIELFWRRVLTRKQRSQLMLFIPIEYRNVTVDKDGFIYGCVRAWYDQIKRLNALGDNIIKQEGRTGNMYGDLYFGFTVRGEIADIAIDDSENLYVLDGRVGRFFVYNNLGDFLFVSGDIGNQKGTFQFPAAIDLYDGKVFVLDENKGTITVFKPTYFGSLVLKANSFYVDGYYGKAAEVWKDVVKMDANYDLAYIGLGKNFLHEEKYKEAMVNFRLGFYPEGYSKALRGFRIEYMRRNFSKIMNLFILFLLIIYLVKRFLGRKIAFYYRNYVQKHPLFDTVMFVFYVILHPFDGFYELKRRKESFKASLILLIFIILAFIIRRIMTAFHFNPYRPEELNILLEVGRVLLPILAWVTINWAVTTIMDGKAKMREIFIMTVYSLFPLVLIYLPQTLLSHVFTLEEAAFYYFFDTIGSIWVLWILFAGMMELQEYSLSKVFGTSLITIAGIIFAMFIGMVFFATFQQFVRFIYMVYLEIKYMIG</sequence>
<feature type="transmembrane region" description="Helical" evidence="7">
    <location>
        <begin position="515"/>
        <end position="535"/>
    </location>
</feature>
<evidence type="ECO:0000259" key="8">
    <source>
        <dbReference type="Pfam" id="PF04893"/>
    </source>
</evidence>
<dbReference type="InterPro" id="IPR050952">
    <property type="entry name" value="TRIM-NHL_E3_ligases"/>
</dbReference>
<dbReference type="PROSITE" id="PS51125">
    <property type="entry name" value="NHL"/>
    <property type="match status" value="2"/>
</dbReference>
<dbReference type="InterPro" id="IPR006977">
    <property type="entry name" value="Yip1_dom"/>
</dbReference>
<evidence type="ECO:0000256" key="7">
    <source>
        <dbReference type="SAM" id="Phobius"/>
    </source>
</evidence>
<accession>A0A7V3ZHV3</accession>
<protein>
    <recommendedName>
        <fullName evidence="8">Yip1 domain-containing protein</fullName>
    </recommendedName>
</protein>
<dbReference type="Pfam" id="PF01436">
    <property type="entry name" value="NHL"/>
    <property type="match status" value="1"/>
</dbReference>
<evidence type="ECO:0000313" key="9">
    <source>
        <dbReference type="EMBL" id="HGK23292.1"/>
    </source>
</evidence>
<comment type="caution">
    <text evidence="9">The sequence shown here is derived from an EMBL/GenBank/DDBJ whole genome shotgun (WGS) entry which is preliminary data.</text>
</comment>
<dbReference type="EMBL" id="DTDV01000007">
    <property type="protein sequence ID" value="HGK23292.1"/>
    <property type="molecule type" value="Genomic_DNA"/>
</dbReference>
<dbReference type="Pfam" id="PF04893">
    <property type="entry name" value="Yip1"/>
    <property type="match status" value="1"/>
</dbReference>
<dbReference type="SUPFAM" id="SSF101898">
    <property type="entry name" value="NHL repeat"/>
    <property type="match status" value="1"/>
</dbReference>